<protein>
    <submittedName>
        <fullName evidence="1">Uncharacterized protein</fullName>
    </submittedName>
</protein>
<organism evidence="1">
    <name type="scientific">Arundo donax</name>
    <name type="common">Giant reed</name>
    <name type="synonym">Donax arundinaceus</name>
    <dbReference type="NCBI Taxonomy" id="35708"/>
    <lineage>
        <taxon>Eukaryota</taxon>
        <taxon>Viridiplantae</taxon>
        <taxon>Streptophyta</taxon>
        <taxon>Embryophyta</taxon>
        <taxon>Tracheophyta</taxon>
        <taxon>Spermatophyta</taxon>
        <taxon>Magnoliopsida</taxon>
        <taxon>Liliopsida</taxon>
        <taxon>Poales</taxon>
        <taxon>Poaceae</taxon>
        <taxon>PACMAD clade</taxon>
        <taxon>Arundinoideae</taxon>
        <taxon>Arundineae</taxon>
        <taxon>Arundo</taxon>
    </lineage>
</organism>
<proteinExistence type="predicted"/>
<reference evidence="1" key="2">
    <citation type="journal article" date="2015" name="Data Brief">
        <title>Shoot transcriptome of the giant reed, Arundo donax.</title>
        <authorList>
            <person name="Barrero R.A."/>
            <person name="Guerrero F.D."/>
            <person name="Moolhuijzen P."/>
            <person name="Goolsby J.A."/>
            <person name="Tidwell J."/>
            <person name="Bellgard S.E."/>
            <person name="Bellgard M.I."/>
        </authorList>
    </citation>
    <scope>NUCLEOTIDE SEQUENCE</scope>
    <source>
        <tissue evidence="1">Shoot tissue taken approximately 20 cm above the soil surface</tissue>
    </source>
</reference>
<accession>A0A0A8ZHJ4</accession>
<dbReference type="AlphaFoldDB" id="A0A0A8ZHJ4"/>
<evidence type="ECO:0000313" key="1">
    <source>
        <dbReference type="EMBL" id="JAD37118.1"/>
    </source>
</evidence>
<dbReference type="EMBL" id="GBRH01260777">
    <property type="protein sequence ID" value="JAD37118.1"/>
    <property type="molecule type" value="Transcribed_RNA"/>
</dbReference>
<name>A0A0A8ZHJ4_ARUDO</name>
<reference evidence="1" key="1">
    <citation type="submission" date="2014-09" db="EMBL/GenBank/DDBJ databases">
        <authorList>
            <person name="Magalhaes I.L.F."/>
            <person name="Oliveira U."/>
            <person name="Santos F.R."/>
            <person name="Vidigal T.H.D.A."/>
            <person name="Brescovit A.D."/>
            <person name="Santos A.J."/>
        </authorList>
    </citation>
    <scope>NUCLEOTIDE SEQUENCE</scope>
    <source>
        <tissue evidence="1">Shoot tissue taken approximately 20 cm above the soil surface</tissue>
    </source>
</reference>
<sequence>MIDNFFHLSHGSNGTCNILKMLHCLILKENLGVNDPQLSIFNYASLLILPPELLV</sequence>